<keyword evidence="2" id="KW-1185">Reference proteome</keyword>
<gene>
    <name evidence="1" type="ORF">BJX67DRAFT_382021</name>
</gene>
<dbReference type="Proteomes" id="UP001610432">
    <property type="component" value="Unassembled WGS sequence"/>
</dbReference>
<proteinExistence type="predicted"/>
<organism evidence="1 2">
    <name type="scientific">Aspergillus lucknowensis</name>
    <dbReference type="NCBI Taxonomy" id="176173"/>
    <lineage>
        <taxon>Eukaryota</taxon>
        <taxon>Fungi</taxon>
        <taxon>Dikarya</taxon>
        <taxon>Ascomycota</taxon>
        <taxon>Pezizomycotina</taxon>
        <taxon>Eurotiomycetes</taxon>
        <taxon>Eurotiomycetidae</taxon>
        <taxon>Eurotiales</taxon>
        <taxon>Aspergillaceae</taxon>
        <taxon>Aspergillus</taxon>
        <taxon>Aspergillus subgen. Nidulantes</taxon>
    </lineage>
</organism>
<dbReference type="EMBL" id="JBFXLQ010000026">
    <property type="protein sequence ID" value="KAL2866206.1"/>
    <property type="molecule type" value="Genomic_DNA"/>
</dbReference>
<name>A0ABR4LNT9_9EURO</name>
<reference evidence="1 2" key="1">
    <citation type="submission" date="2024-07" db="EMBL/GenBank/DDBJ databases">
        <title>Section-level genome sequencing and comparative genomics of Aspergillus sections Usti and Cavernicolus.</title>
        <authorList>
            <consortium name="Lawrence Berkeley National Laboratory"/>
            <person name="Nybo J.L."/>
            <person name="Vesth T.C."/>
            <person name="Theobald S."/>
            <person name="Frisvad J.C."/>
            <person name="Larsen T.O."/>
            <person name="Kjaerboelling I."/>
            <person name="Rothschild-Mancinelli K."/>
            <person name="Lyhne E.K."/>
            <person name="Kogle M.E."/>
            <person name="Barry K."/>
            <person name="Clum A."/>
            <person name="Na H."/>
            <person name="Ledsgaard L."/>
            <person name="Lin J."/>
            <person name="Lipzen A."/>
            <person name="Kuo A."/>
            <person name="Riley R."/>
            <person name="Mondo S."/>
            <person name="Labutti K."/>
            <person name="Haridas S."/>
            <person name="Pangalinan J."/>
            <person name="Salamov A.A."/>
            <person name="Simmons B.A."/>
            <person name="Magnuson J.K."/>
            <person name="Chen J."/>
            <person name="Drula E."/>
            <person name="Henrissat B."/>
            <person name="Wiebenga A."/>
            <person name="Lubbers R.J."/>
            <person name="Gomes A.C."/>
            <person name="Macurrencykelacurrency M.R."/>
            <person name="Stajich J."/>
            <person name="Grigoriev I.V."/>
            <person name="Mortensen U.H."/>
            <person name="De Vries R.P."/>
            <person name="Baker S.E."/>
            <person name="Andersen M.R."/>
        </authorList>
    </citation>
    <scope>NUCLEOTIDE SEQUENCE [LARGE SCALE GENOMIC DNA]</scope>
    <source>
        <strain evidence="1 2">CBS 449.75</strain>
    </source>
</reference>
<dbReference type="GeneID" id="98148210"/>
<sequence>MSGQQSVSSLCRDVAYGLEKVFGSCTRGDTVSGFNAAGGNGGLIVDIGDV</sequence>
<evidence type="ECO:0000313" key="2">
    <source>
        <dbReference type="Proteomes" id="UP001610432"/>
    </source>
</evidence>
<accession>A0ABR4LNT9</accession>
<comment type="caution">
    <text evidence="1">The sequence shown here is derived from an EMBL/GenBank/DDBJ whole genome shotgun (WGS) entry which is preliminary data.</text>
</comment>
<dbReference type="RefSeq" id="XP_070885185.1">
    <property type="nucleotide sequence ID" value="XM_071033138.1"/>
</dbReference>
<evidence type="ECO:0000313" key="1">
    <source>
        <dbReference type="EMBL" id="KAL2866206.1"/>
    </source>
</evidence>
<protein>
    <submittedName>
        <fullName evidence="1">Uncharacterized protein</fullName>
    </submittedName>
</protein>